<comment type="caution">
    <text evidence="8">The sequence shown here is derived from an EMBL/GenBank/DDBJ whole genome shotgun (WGS) entry which is preliminary data.</text>
</comment>
<keyword evidence="3" id="KW-0520">NAD</keyword>
<dbReference type="PANTHER" id="PTHR43570:SF20">
    <property type="entry name" value="ALDEHYDE DEHYDROGENASE ALDX-RELATED"/>
    <property type="match status" value="1"/>
</dbReference>
<evidence type="ECO:0000256" key="2">
    <source>
        <dbReference type="ARBA" id="ARBA00023002"/>
    </source>
</evidence>
<feature type="domain" description="Aldehyde dehydrogenase" evidence="7">
    <location>
        <begin position="33"/>
        <end position="447"/>
    </location>
</feature>
<evidence type="ECO:0000256" key="6">
    <source>
        <dbReference type="RuleBase" id="RU003345"/>
    </source>
</evidence>
<sequence>MNVTVPALLDPLADMAGLLERQRAAFLNDGPPSLGERKKWLKRLRDVVLAHRSALGEAVSADFGHRSRHETEIMELVGVVQSIDYLTRNLRRFMRCERRHVDLFYRSGRAYVHYQPKGVIGVMAPWNYPISLTLIPLATALAAGNRAMLKPSELTPRTSELMQRMLASVFPAEEVAVVLGGPQVGAAFSALPFDHLLFTGSTPVGRKIMQAASDNLVPVTLELGGKSPAIVAQGHVNDRTIGSLVFGKLSNSGQTCVAPDYALVHENDVETFVERFGAAVARAYPAGPTGDDYTSIVNDRHYERLKGLIDDARRLGARVIETGALPETAIARPRTLAPTLVVGATDDMAVMQEEIFGPILPVRTYRTIDDVIEYVNARARPLALYYFGERDADCASLLARTTSGNVGINNTMIHVAQDDLLFGGVGPSGMGAYHGIEGFRAMSHAKGVFEQGRWALPSLLRAPFGRLAELALRSVLGRG</sequence>
<organism evidence="8 9">
    <name type="scientific">Bosea vestrisii</name>
    <dbReference type="NCBI Taxonomy" id="151416"/>
    <lineage>
        <taxon>Bacteria</taxon>
        <taxon>Pseudomonadati</taxon>
        <taxon>Pseudomonadota</taxon>
        <taxon>Alphaproteobacteria</taxon>
        <taxon>Hyphomicrobiales</taxon>
        <taxon>Boseaceae</taxon>
        <taxon>Bosea</taxon>
    </lineage>
</organism>
<dbReference type="InterPro" id="IPR016161">
    <property type="entry name" value="Ald_DH/histidinol_DH"/>
</dbReference>
<dbReference type="InterPro" id="IPR012394">
    <property type="entry name" value="Aldehyde_DH_NAD(P)"/>
</dbReference>
<dbReference type="InterPro" id="IPR016162">
    <property type="entry name" value="Ald_DH_N"/>
</dbReference>
<dbReference type="PROSITE" id="PS00687">
    <property type="entry name" value="ALDEHYDE_DEHYDR_GLU"/>
    <property type="match status" value="1"/>
</dbReference>
<dbReference type="EMBL" id="JBHSLV010000002">
    <property type="protein sequence ID" value="MFC5391306.1"/>
    <property type="molecule type" value="Genomic_DNA"/>
</dbReference>
<feature type="active site" evidence="5">
    <location>
        <position position="222"/>
    </location>
</feature>
<evidence type="ECO:0000313" key="8">
    <source>
        <dbReference type="EMBL" id="MFC5391306.1"/>
    </source>
</evidence>
<dbReference type="InterPro" id="IPR029510">
    <property type="entry name" value="Ald_DH_CS_GLU"/>
</dbReference>
<evidence type="ECO:0000256" key="5">
    <source>
        <dbReference type="PROSITE-ProRule" id="PRU10007"/>
    </source>
</evidence>
<gene>
    <name evidence="8" type="ORF">ACFPPC_01465</name>
</gene>
<dbReference type="InterPro" id="IPR016163">
    <property type="entry name" value="Ald_DH_C"/>
</dbReference>
<dbReference type="Gene3D" id="3.40.605.10">
    <property type="entry name" value="Aldehyde Dehydrogenase, Chain A, domain 1"/>
    <property type="match status" value="1"/>
</dbReference>
<dbReference type="Gene3D" id="3.40.309.10">
    <property type="entry name" value="Aldehyde Dehydrogenase, Chain A, domain 2"/>
    <property type="match status" value="1"/>
</dbReference>
<dbReference type="Pfam" id="PF00171">
    <property type="entry name" value="Aldedh"/>
    <property type="match status" value="1"/>
</dbReference>
<evidence type="ECO:0000256" key="3">
    <source>
        <dbReference type="ARBA" id="ARBA00023027"/>
    </source>
</evidence>
<accession>A0ABW0H4D2</accession>
<dbReference type="InterPro" id="IPR016160">
    <property type="entry name" value="Ald_DH_CS_CYS"/>
</dbReference>
<name>A0ABW0H4D2_9HYPH</name>
<keyword evidence="9" id="KW-1185">Reference proteome</keyword>
<keyword evidence="2 4" id="KW-0560">Oxidoreductase</keyword>
<dbReference type="GO" id="GO:0050269">
    <property type="term" value="F:coniferyl-aldehyde dehydrogenase [NAD(P)+] activity"/>
    <property type="evidence" value="ECO:0007669"/>
    <property type="project" value="UniProtKB-EC"/>
</dbReference>
<dbReference type="PIRSF" id="PIRSF036492">
    <property type="entry name" value="ALDH"/>
    <property type="match status" value="1"/>
</dbReference>
<dbReference type="CDD" id="cd07133">
    <property type="entry name" value="ALDH_CALDH_CalB"/>
    <property type="match status" value="1"/>
</dbReference>
<dbReference type="SUPFAM" id="SSF53720">
    <property type="entry name" value="ALDH-like"/>
    <property type="match status" value="1"/>
</dbReference>
<proteinExistence type="inferred from homology"/>
<evidence type="ECO:0000259" key="7">
    <source>
        <dbReference type="Pfam" id="PF00171"/>
    </source>
</evidence>
<dbReference type="RefSeq" id="WP_377006096.1">
    <property type="nucleotide sequence ID" value="NZ_JBHSLV010000002.1"/>
</dbReference>
<dbReference type="Proteomes" id="UP001596104">
    <property type="component" value="Unassembled WGS sequence"/>
</dbReference>
<dbReference type="PROSITE" id="PS00070">
    <property type="entry name" value="ALDEHYDE_DEHYDR_CYS"/>
    <property type="match status" value="1"/>
</dbReference>
<reference evidence="9" key="1">
    <citation type="journal article" date="2019" name="Int. J. Syst. Evol. Microbiol.">
        <title>The Global Catalogue of Microorganisms (GCM) 10K type strain sequencing project: providing services to taxonomists for standard genome sequencing and annotation.</title>
        <authorList>
            <consortium name="The Broad Institute Genomics Platform"/>
            <consortium name="The Broad Institute Genome Sequencing Center for Infectious Disease"/>
            <person name="Wu L."/>
            <person name="Ma J."/>
        </authorList>
    </citation>
    <scope>NUCLEOTIDE SEQUENCE [LARGE SCALE GENOMIC DNA]</scope>
    <source>
        <strain evidence="9">CGMCC 1.16326</strain>
    </source>
</reference>
<evidence type="ECO:0000313" key="9">
    <source>
        <dbReference type="Proteomes" id="UP001596104"/>
    </source>
</evidence>
<dbReference type="PANTHER" id="PTHR43570">
    <property type="entry name" value="ALDEHYDE DEHYDROGENASE"/>
    <property type="match status" value="1"/>
</dbReference>
<comment type="similarity">
    <text evidence="1 4 6">Belongs to the aldehyde dehydrogenase family.</text>
</comment>
<evidence type="ECO:0000256" key="1">
    <source>
        <dbReference type="ARBA" id="ARBA00009986"/>
    </source>
</evidence>
<dbReference type="InterPro" id="IPR015590">
    <property type="entry name" value="Aldehyde_DH_dom"/>
</dbReference>
<evidence type="ECO:0000256" key="4">
    <source>
        <dbReference type="PIRNR" id="PIRNR036492"/>
    </source>
</evidence>
<protein>
    <recommendedName>
        <fullName evidence="4">Aldehyde dehydrogenase</fullName>
    </recommendedName>
</protein>